<protein>
    <recommendedName>
        <fullName evidence="4">Secreted protein</fullName>
    </recommendedName>
</protein>
<feature type="chain" id="PRO_5038464550" description="Secreted protein" evidence="1">
    <location>
        <begin position="25"/>
        <end position="125"/>
    </location>
</feature>
<dbReference type="RefSeq" id="WP_084434104.1">
    <property type="nucleotide sequence ID" value="NZ_FWXV01000014.1"/>
</dbReference>
<evidence type="ECO:0000256" key="1">
    <source>
        <dbReference type="SAM" id="SignalP"/>
    </source>
</evidence>
<evidence type="ECO:0000313" key="3">
    <source>
        <dbReference type="Proteomes" id="UP000192674"/>
    </source>
</evidence>
<sequence length="125" mass="13144">MSVRRKSFAIAAATVAALTSAAVAQPAAATAQSDPEYFVSLYTGPDLTGTETPISLEITGECVNLSQPVKSGIDIAPVNLEIYFNADCVKGFPGQPGDIYFILGSLHAGNFPFPAMSYRVVPMID</sequence>
<proteinExistence type="predicted"/>
<evidence type="ECO:0008006" key="4">
    <source>
        <dbReference type="Google" id="ProtNLM"/>
    </source>
</evidence>
<feature type="signal peptide" evidence="1">
    <location>
        <begin position="1"/>
        <end position="24"/>
    </location>
</feature>
<keyword evidence="1" id="KW-0732">Signal</keyword>
<dbReference type="InterPro" id="IPR006311">
    <property type="entry name" value="TAT_signal"/>
</dbReference>
<dbReference type="Proteomes" id="UP000192674">
    <property type="component" value="Unassembled WGS sequence"/>
</dbReference>
<name>A0A1Y5Y685_KIBAR</name>
<dbReference type="OrthoDB" id="3696701at2"/>
<dbReference type="AlphaFoldDB" id="A0A1Y5Y685"/>
<dbReference type="PROSITE" id="PS51318">
    <property type="entry name" value="TAT"/>
    <property type="match status" value="1"/>
</dbReference>
<accession>A0A1Y5Y685</accession>
<keyword evidence="3" id="KW-1185">Reference proteome</keyword>
<evidence type="ECO:0000313" key="2">
    <source>
        <dbReference type="EMBL" id="SMD26348.1"/>
    </source>
</evidence>
<organism evidence="2 3">
    <name type="scientific">Kibdelosporangium aridum</name>
    <dbReference type="NCBI Taxonomy" id="2030"/>
    <lineage>
        <taxon>Bacteria</taxon>
        <taxon>Bacillati</taxon>
        <taxon>Actinomycetota</taxon>
        <taxon>Actinomycetes</taxon>
        <taxon>Pseudonocardiales</taxon>
        <taxon>Pseudonocardiaceae</taxon>
        <taxon>Kibdelosporangium</taxon>
    </lineage>
</organism>
<dbReference type="EMBL" id="FWXV01000014">
    <property type="protein sequence ID" value="SMD26348.1"/>
    <property type="molecule type" value="Genomic_DNA"/>
</dbReference>
<reference evidence="2 3" key="1">
    <citation type="submission" date="2017-04" db="EMBL/GenBank/DDBJ databases">
        <authorList>
            <person name="Afonso C.L."/>
            <person name="Miller P.J."/>
            <person name="Scott M.A."/>
            <person name="Spackman E."/>
            <person name="Goraichik I."/>
            <person name="Dimitrov K.M."/>
            <person name="Suarez D.L."/>
            <person name="Swayne D.E."/>
        </authorList>
    </citation>
    <scope>NUCLEOTIDE SEQUENCE [LARGE SCALE GENOMIC DNA]</scope>
    <source>
        <strain evidence="2 3">DSM 43828</strain>
    </source>
</reference>
<gene>
    <name evidence="2" type="ORF">SAMN05661093_09931</name>
</gene>